<feature type="compositionally biased region" description="Basic residues" evidence="1">
    <location>
        <begin position="11"/>
        <end position="21"/>
    </location>
</feature>
<dbReference type="EMBL" id="CP069115">
    <property type="protein sequence ID" value="QSS66338.1"/>
    <property type="molecule type" value="Genomic_DNA"/>
</dbReference>
<dbReference type="AlphaFoldDB" id="A0A8A1MI85"/>
<name>A0A8A1MI85_AJECA</name>
<organism evidence="2 3">
    <name type="scientific">Ajellomyces capsulatus</name>
    <name type="common">Darling's disease fungus</name>
    <name type="synonym">Histoplasma capsulatum</name>
    <dbReference type="NCBI Taxonomy" id="5037"/>
    <lineage>
        <taxon>Eukaryota</taxon>
        <taxon>Fungi</taxon>
        <taxon>Dikarya</taxon>
        <taxon>Ascomycota</taxon>
        <taxon>Pezizomycotina</taxon>
        <taxon>Eurotiomycetes</taxon>
        <taxon>Eurotiomycetidae</taxon>
        <taxon>Onygenales</taxon>
        <taxon>Ajellomycetaceae</taxon>
        <taxon>Histoplasma</taxon>
    </lineage>
</organism>
<accession>A0A8A1MI85</accession>
<evidence type="ECO:0000313" key="3">
    <source>
        <dbReference type="Proteomes" id="UP000663671"/>
    </source>
</evidence>
<feature type="region of interest" description="Disordered" evidence="1">
    <location>
        <begin position="1"/>
        <end position="44"/>
    </location>
</feature>
<sequence>CKLSSIPQRATSRKLQARLRRNSIPTQNPSFSSFRSPPPMMTRT</sequence>
<dbReference type="VEuPathDB" id="FungiDB:I7I51_07195"/>
<feature type="non-terminal residue" evidence="2">
    <location>
        <position position="44"/>
    </location>
</feature>
<evidence type="ECO:0000256" key="1">
    <source>
        <dbReference type="SAM" id="MobiDB-lite"/>
    </source>
</evidence>
<dbReference type="Proteomes" id="UP000663671">
    <property type="component" value="Chromosome 3"/>
</dbReference>
<evidence type="ECO:0000313" key="2">
    <source>
        <dbReference type="EMBL" id="QSS66338.1"/>
    </source>
</evidence>
<proteinExistence type="predicted"/>
<feature type="compositionally biased region" description="Polar residues" evidence="1">
    <location>
        <begin position="1"/>
        <end position="10"/>
    </location>
</feature>
<gene>
    <name evidence="2" type="primary">KAP123</name>
    <name evidence="2" type="ORF">I7I51_07195</name>
</gene>
<protein>
    <submittedName>
        <fullName evidence="2">Karyopherin Kap123</fullName>
    </submittedName>
</protein>
<reference evidence="2" key="1">
    <citation type="submission" date="2021-01" db="EMBL/GenBank/DDBJ databases">
        <title>Chromosome-level genome assembly of a human fungal pathogen reveals clustering of transcriptionally co-regulated genes.</title>
        <authorList>
            <person name="Voorhies M."/>
            <person name="Cohen S."/>
            <person name="Shea T.P."/>
            <person name="Petrus S."/>
            <person name="Munoz J.F."/>
            <person name="Poplawski S."/>
            <person name="Goldman W.E."/>
            <person name="Michael T."/>
            <person name="Cuomo C.A."/>
            <person name="Sil A."/>
            <person name="Beyhan S."/>
        </authorList>
    </citation>
    <scope>NUCLEOTIDE SEQUENCE</scope>
    <source>
        <strain evidence="2">WU24</strain>
    </source>
</reference>